<dbReference type="OrthoDB" id="2563136at2759"/>
<dbReference type="GeneID" id="59371260"/>
<organism evidence="2 3">
    <name type="scientific">Pleurotus ostreatus</name>
    <name type="common">Oyster mushroom</name>
    <name type="synonym">White-rot fungus</name>
    <dbReference type="NCBI Taxonomy" id="5322"/>
    <lineage>
        <taxon>Eukaryota</taxon>
        <taxon>Fungi</taxon>
        <taxon>Dikarya</taxon>
        <taxon>Basidiomycota</taxon>
        <taxon>Agaricomycotina</taxon>
        <taxon>Agaricomycetes</taxon>
        <taxon>Agaricomycetidae</taxon>
        <taxon>Agaricales</taxon>
        <taxon>Pleurotineae</taxon>
        <taxon>Pleurotaceae</taxon>
        <taxon>Pleurotus</taxon>
    </lineage>
</organism>
<keyword evidence="3" id="KW-1185">Reference proteome</keyword>
<dbReference type="Gene3D" id="1.20.5.500">
    <property type="entry name" value="Single helix bin"/>
    <property type="match status" value="1"/>
</dbReference>
<dbReference type="AlphaFoldDB" id="A0A8H7A2V1"/>
<comment type="caution">
    <text evidence="2">The sequence shown here is derived from an EMBL/GenBank/DDBJ whole genome shotgun (WGS) entry which is preliminary data.</text>
</comment>
<accession>A0A8H7A2V1</accession>
<dbReference type="EMBL" id="JACETU010000001">
    <property type="protein sequence ID" value="KAF7441070.1"/>
    <property type="molecule type" value="Genomic_DNA"/>
</dbReference>
<evidence type="ECO:0000256" key="1">
    <source>
        <dbReference type="SAM" id="MobiDB-lite"/>
    </source>
</evidence>
<sequence length="267" mass="30228">MYEISIIPAIPTPPQATSWNHCVSTHQPSTPWGQAYPSSPIPLTGAAPQSHRKRSLYHLPSLEVQTWESPDVHRFLSRCVPPMTHLLSKFVNDLEIKDLKCLWTLKRWPAQTLRKYFLNLTRGKKLIGIEAETDGGRLMDGFEAGLQCPLPRSVIPSLSTTIRNDLENTDNLECQHHRHVTYTHHVFDSSSDGDQQDGVWKSKEQAEEARYIHEKEQAQLATIRDELSKNKESDASTTTSKVDHDFEGGFGGQEDLEDRYATTSGEH</sequence>
<dbReference type="VEuPathDB" id="FungiDB:PC9H_001419"/>
<feature type="region of interest" description="Disordered" evidence="1">
    <location>
        <begin position="225"/>
        <end position="267"/>
    </location>
</feature>
<dbReference type="RefSeq" id="XP_036636914.1">
    <property type="nucleotide sequence ID" value="XM_036771069.1"/>
</dbReference>
<reference evidence="2" key="1">
    <citation type="submission" date="2019-07" db="EMBL/GenBank/DDBJ databases">
        <authorList>
            <person name="Palmer J.M."/>
        </authorList>
    </citation>
    <scope>NUCLEOTIDE SEQUENCE</scope>
    <source>
        <strain evidence="2">PC9</strain>
    </source>
</reference>
<evidence type="ECO:0000313" key="3">
    <source>
        <dbReference type="Proteomes" id="UP000623687"/>
    </source>
</evidence>
<gene>
    <name evidence="2" type="ORF">PC9H_001419</name>
</gene>
<feature type="compositionally biased region" description="Basic and acidic residues" evidence="1">
    <location>
        <begin position="225"/>
        <end position="234"/>
    </location>
</feature>
<evidence type="ECO:0000313" key="2">
    <source>
        <dbReference type="EMBL" id="KAF7441070.1"/>
    </source>
</evidence>
<dbReference type="Proteomes" id="UP000623687">
    <property type="component" value="Unassembled WGS sequence"/>
</dbReference>
<protein>
    <submittedName>
        <fullName evidence="2">Uncharacterized protein</fullName>
    </submittedName>
</protein>
<proteinExistence type="predicted"/>
<name>A0A8H7A2V1_PLEOS</name>